<protein>
    <recommendedName>
        <fullName evidence="3">Aminoglycoside phosphotransferase domain-containing protein</fullName>
    </recommendedName>
</protein>
<dbReference type="HOGENOM" id="CLU_899210_0_0_7"/>
<evidence type="ECO:0000313" key="1">
    <source>
        <dbReference type="EMBL" id="ETX05184.1"/>
    </source>
</evidence>
<sequence length="309" mass="34965">MAVPLRWEDHDVLPRHIDHLKTANQQYDCIVAALNRLEVMRQGTPIEAVFAPLATGGAMAVYKLTVTFSDGQLHPLVCKIPHERQLVYTSGVERQVNTTQELLDHLVRLADYLAGRAPGLFPRSGGAWHWQTPEGVLCHLLIEEFIPGISIERMKYADEERWTNDRMSTEVYFQRRTAQERLAMTTFVRLWDALDRRQFTSDPSPWNLLVPPHEDGTTMPQTATIIDLHSLEEDVGLSYVTQRLATVYGLRPEVLEQALLPGILDVLGQDEGRELLRAELPQLEAEAELAAQRLGVNLQQPLLNAIRAL</sequence>
<dbReference type="AlphaFoldDB" id="W4M4A4"/>
<comment type="caution">
    <text evidence="1">The sequence shown here is derived from an EMBL/GenBank/DDBJ whole genome shotgun (WGS) entry which is preliminary data.</text>
</comment>
<keyword evidence="2" id="KW-1185">Reference proteome</keyword>
<accession>W4M4A4</accession>
<reference evidence="1 2" key="1">
    <citation type="journal article" date="2014" name="Nature">
        <title>An environmental bacterial taxon with a large and distinct metabolic repertoire.</title>
        <authorList>
            <person name="Wilson M.C."/>
            <person name="Mori T."/>
            <person name="Ruckert C."/>
            <person name="Uria A.R."/>
            <person name="Helf M.J."/>
            <person name="Takada K."/>
            <person name="Gernert C."/>
            <person name="Steffens U.A."/>
            <person name="Heycke N."/>
            <person name="Schmitt S."/>
            <person name="Rinke C."/>
            <person name="Helfrich E.J."/>
            <person name="Brachmann A.O."/>
            <person name="Gurgui C."/>
            <person name="Wakimoto T."/>
            <person name="Kracht M."/>
            <person name="Crusemann M."/>
            <person name="Hentschel U."/>
            <person name="Abe I."/>
            <person name="Matsunaga S."/>
            <person name="Kalinowski J."/>
            <person name="Takeyama H."/>
            <person name="Piel J."/>
        </authorList>
    </citation>
    <scope>NUCLEOTIDE SEQUENCE [LARGE SCALE GENOMIC DNA]</scope>
    <source>
        <strain evidence="2">TSY2</strain>
    </source>
</reference>
<name>W4M4A4_9BACT</name>
<evidence type="ECO:0000313" key="2">
    <source>
        <dbReference type="Proteomes" id="UP000019140"/>
    </source>
</evidence>
<evidence type="ECO:0008006" key="3">
    <source>
        <dbReference type="Google" id="ProtNLM"/>
    </source>
</evidence>
<dbReference type="EMBL" id="AZHX01001020">
    <property type="protein sequence ID" value="ETX05184.1"/>
    <property type="molecule type" value="Genomic_DNA"/>
</dbReference>
<dbReference type="Proteomes" id="UP000019140">
    <property type="component" value="Unassembled WGS sequence"/>
</dbReference>
<gene>
    <name evidence="1" type="ORF">ETSY2_24490</name>
</gene>
<proteinExistence type="predicted"/>
<organism evidence="1 2">
    <name type="scientific">Candidatus Entotheonella gemina</name>
    <dbReference type="NCBI Taxonomy" id="1429439"/>
    <lineage>
        <taxon>Bacteria</taxon>
        <taxon>Pseudomonadati</taxon>
        <taxon>Nitrospinota/Tectimicrobiota group</taxon>
        <taxon>Candidatus Tectimicrobiota</taxon>
        <taxon>Candidatus Entotheonellia</taxon>
        <taxon>Candidatus Entotheonellales</taxon>
        <taxon>Candidatus Entotheonellaceae</taxon>
        <taxon>Candidatus Entotheonella</taxon>
    </lineage>
</organism>